<organism evidence="8 9">
    <name type="scientific">Eptatretus burgeri</name>
    <name type="common">Inshore hagfish</name>
    <dbReference type="NCBI Taxonomy" id="7764"/>
    <lineage>
        <taxon>Eukaryota</taxon>
        <taxon>Metazoa</taxon>
        <taxon>Chordata</taxon>
        <taxon>Craniata</taxon>
        <taxon>Vertebrata</taxon>
        <taxon>Cyclostomata</taxon>
        <taxon>Myxini</taxon>
        <taxon>Myxiniformes</taxon>
        <taxon>Myxinidae</taxon>
        <taxon>Eptatretinae</taxon>
        <taxon>Eptatretus</taxon>
    </lineage>
</organism>
<dbReference type="Gene3D" id="3.30.505.10">
    <property type="entry name" value="SH2 domain"/>
    <property type="match status" value="1"/>
</dbReference>
<keyword evidence="9" id="KW-1185">Reference proteome</keyword>
<dbReference type="InterPro" id="IPR000980">
    <property type="entry name" value="SH2"/>
</dbReference>
<dbReference type="CDD" id="cd11805">
    <property type="entry name" value="SH3_GRB2_like_C"/>
    <property type="match status" value="1"/>
</dbReference>
<evidence type="ECO:0000256" key="5">
    <source>
        <dbReference type="PROSITE-ProRule" id="PRU00192"/>
    </source>
</evidence>
<evidence type="ECO:0000256" key="3">
    <source>
        <dbReference type="ARBA" id="ARBA00022999"/>
    </source>
</evidence>
<feature type="domain" description="SH2" evidence="6">
    <location>
        <begin position="38"/>
        <end position="129"/>
    </location>
</feature>
<dbReference type="InterPro" id="IPR001452">
    <property type="entry name" value="SH3_domain"/>
</dbReference>
<accession>A0A8C4PW33</accession>
<dbReference type="PROSITE" id="PS50001">
    <property type="entry name" value="SH2"/>
    <property type="match status" value="1"/>
</dbReference>
<dbReference type="PANTHER" id="PTHR46037">
    <property type="entry name" value="PROTEIN ENHANCER OF SEVENLESS 2B"/>
    <property type="match status" value="1"/>
</dbReference>
<dbReference type="AlphaFoldDB" id="A0A8C4PW33"/>
<feature type="domain" description="SH3" evidence="7">
    <location>
        <begin position="133"/>
        <end position="192"/>
    </location>
</feature>
<dbReference type="Pfam" id="PF07653">
    <property type="entry name" value="SH3_2"/>
    <property type="match status" value="1"/>
</dbReference>
<dbReference type="SMART" id="SM00252">
    <property type="entry name" value="SH2"/>
    <property type="match status" value="1"/>
</dbReference>
<dbReference type="SUPFAM" id="SSF55550">
    <property type="entry name" value="SH2 domain"/>
    <property type="match status" value="1"/>
</dbReference>
<proteinExistence type="predicted"/>
<protein>
    <submittedName>
        <fullName evidence="8">Growth factor receptor bound protein 2</fullName>
    </submittedName>
</protein>
<evidence type="ECO:0000256" key="1">
    <source>
        <dbReference type="ARBA" id="ARBA00022443"/>
    </source>
</evidence>
<dbReference type="Pfam" id="PF00017">
    <property type="entry name" value="SH2"/>
    <property type="match status" value="1"/>
</dbReference>
<evidence type="ECO:0000259" key="6">
    <source>
        <dbReference type="PROSITE" id="PS50001"/>
    </source>
</evidence>
<dbReference type="FunFam" id="3.30.505.10:FF:000022">
    <property type="entry name" value="Growth factor receptor-bound protein 2"/>
    <property type="match status" value="1"/>
</dbReference>
<dbReference type="CDD" id="cd09941">
    <property type="entry name" value="SH2_Grb2_like"/>
    <property type="match status" value="1"/>
</dbReference>
<dbReference type="GeneTree" id="ENSGT00940000155738"/>
<evidence type="ECO:0000259" key="7">
    <source>
        <dbReference type="PROSITE" id="PS50002"/>
    </source>
</evidence>
<dbReference type="InterPro" id="IPR036860">
    <property type="entry name" value="SH2_dom_sf"/>
</dbReference>
<reference evidence="8" key="1">
    <citation type="submission" date="2025-08" db="UniProtKB">
        <authorList>
            <consortium name="Ensembl"/>
        </authorList>
    </citation>
    <scope>IDENTIFICATION</scope>
</reference>
<dbReference type="FunFam" id="2.30.30.40:FF:000072">
    <property type="entry name" value="Unconventional Myosin IB"/>
    <property type="match status" value="1"/>
</dbReference>
<dbReference type="SMART" id="SM00326">
    <property type="entry name" value="SH3"/>
    <property type="match status" value="1"/>
</dbReference>
<evidence type="ECO:0000256" key="4">
    <source>
        <dbReference type="PROSITE-ProRule" id="PRU00191"/>
    </source>
</evidence>
<dbReference type="Gene3D" id="2.30.30.40">
    <property type="entry name" value="SH3 Domains"/>
    <property type="match status" value="2"/>
</dbReference>
<dbReference type="PRINTS" id="PR00452">
    <property type="entry name" value="SH3DOMAIN"/>
</dbReference>
<keyword evidence="2" id="KW-0677">Repeat</keyword>
<dbReference type="InterPro" id="IPR036028">
    <property type="entry name" value="SH3-like_dom_sf"/>
</dbReference>
<dbReference type="InterPro" id="IPR043539">
    <property type="entry name" value="Grb2-like"/>
</dbReference>
<dbReference type="Ensembl" id="ENSEBUT00000001027.1">
    <property type="protein sequence ID" value="ENSEBUP00000000721.1"/>
    <property type="gene ID" value="ENSEBUG00000000808.1"/>
</dbReference>
<reference evidence="8" key="2">
    <citation type="submission" date="2025-09" db="UniProtKB">
        <authorList>
            <consortium name="Ensembl"/>
        </authorList>
    </citation>
    <scope>IDENTIFICATION</scope>
</reference>
<evidence type="ECO:0000313" key="9">
    <source>
        <dbReference type="Proteomes" id="UP000694388"/>
    </source>
</evidence>
<evidence type="ECO:0000256" key="2">
    <source>
        <dbReference type="ARBA" id="ARBA00022737"/>
    </source>
</evidence>
<dbReference type="PRINTS" id="PR00499">
    <property type="entry name" value="P67PHOX"/>
</dbReference>
<keyword evidence="3 4" id="KW-0727">SH2 domain</keyword>
<evidence type="ECO:0000313" key="8">
    <source>
        <dbReference type="Ensembl" id="ENSEBUP00000000721.1"/>
    </source>
</evidence>
<dbReference type="Proteomes" id="UP000694388">
    <property type="component" value="Unplaced"/>
</dbReference>
<dbReference type="PRINTS" id="PR00401">
    <property type="entry name" value="SH2DOMAIN"/>
</dbReference>
<keyword evidence="1 5" id="KW-0728">SH3 domain</keyword>
<sequence length="194" mass="22683">MERLILNEDCDQNWYKAELRGRDGFIPKNYIQMQPHPWFHGRTSRAKAEELLSRQRHDGAFLVRESETSPGDFSLSVKFGDGVQHFKVLRDGAGKYFLWVVKFNSLNELVEYHRTTSVSRTQHILLRDMETLPQVLYVQALFDFEPQEPGELWFRRGDIIRVLDSADPNWWRGACRGHAGLFPRNYVTAVAQSR</sequence>
<name>A0A8C4PW33_EPTBU</name>
<dbReference type="PROSITE" id="PS50002">
    <property type="entry name" value="SH3"/>
    <property type="match status" value="1"/>
</dbReference>
<dbReference type="SUPFAM" id="SSF50044">
    <property type="entry name" value="SH3-domain"/>
    <property type="match status" value="1"/>
</dbReference>